<evidence type="ECO:0000313" key="2">
    <source>
        <dbReference type="Proteomes" id="UP001139981"/>
    </source>
</evidence>
<protein>
    <submittedName>
        <fullName evidence="1">Uncharacterized protein</fullName>
    </submittedName>
</protein>
<evidence type="ECO:0000313" key="1">
    <source>
        <dbReference type="EMBL" id="KAJ2891780.1"/>
    </source>
</evidence>
<dbReference type="EMBL" id="JANBVB010000898">
    <property type="protein sequence ID" value="KAJ2891780.1"/>
    <property type="molecule type" value="Genomic_DNA"/>
</dbReference>
<dbReference type="Proteomes" id="UP001139981">
    <property type="component" value="Unassembled WGS sequence"/>
</dbReference>
<sequence length="114" mass="12094">MRNIAAAIVLVTLCAVASAEVELRVLLREAAIESSTSSHVAQFTGMMPDELSSWMSEQSLSAKTASAAAAPTRDISPAMDASEAQESMEALRTAEFISDIVAALWSYHPPPAQQ</sequence>
<name>A0ACC1M0M5_9FUNG</name>
<accession>A0ACC1M0M5</accession>
<gene>
    <name evidence="1" type="ORF">IWW38_003477</name>
</gene>
<keyword evidence="2" id="KW-1185">Reference proteome</keyword>
<proteinExistence type="predicted"/>
<organism evidence="1 2">
    <name type="scientific">Coemansia aciculifera</name>
    <dbReference type="NCBI Taxonomy" id="417176"/>
    <lineage>
        <taxon>Eukaryota</taxon>
        <taxon>Fungi</taxon>
        <taxon>Fungi incertae sedis</taxon>
        <taxon>Zoopagomycota</taxon>
        <taxon>Kickxellomycotina</taxon>
        <taxon>Kickxellomycetes</taxon>
        <taxon>Kickxellales</taxon>
        <taxon>Kickxellaceae</taxon>
        <taxon>Coemansia</taxon>
    </lineage>
</organism>
<comment type="caution">
    <text evidence="1">The sequence shown here is derived from an EMBL/GenBank/DDBJ whole genome shotgun (WGS) entry which is preliminary data.</text>
</comment>
<reference evidence="1" key="1">
    <citation type="submission" date="2022-07" db="EMBL/GenBank/DDBJ databases">
        <title>Phylogenomic reconstructions and comparative analyses of Kickxellomycotina fungi.</title>
        <authorList>
            <person name="Reynolds N.K."/>
            <person name="Stajich J.E."/>
            <person name="Barry K."/>
            <person name="Grigoriev I.V."/>
            <person name="Crous P."/>
            <person name="Smith M.E."/>
        </authorList>
    </citation>
    <scope>NUCLEOTIDE SEQUENCE</scope>
    <source>
        <strain evidence="1">CBS 190363</strain>
    </source>
</reference>